<accession>A0A9Q8ZBS1</accession>
<organism evidence="3 4">
    <name type="scientific">Curvularia clavata</name>
    <dbReference type="NCBI Taxonomy" id="95742"/>
    <lineage>
        <taxon>Eukaryota</taxon>
        <taxon>Fungi</taxon>
        <taxon>Dikarya</taxon>
        <taxon>Ascomycota</taxon>
        <taxon>Pezizomycotina</taxon>
        <taxon>Dothideomycetes</taxon>
        <taxon>Pleosporomycetidae</taxon>
        <taxon>Pleosporales</taxon>
        <taxon>Pleosporineae</taxon>
        <taxon>Pleosporaceae</taxon>
        <taxon>Curvularia</taxon>
    </lineage>
</organism>
<dbReference type="EMBL" id="CP089277">
    <property type="protein sequence ID" value="USP79306.1"/>
    <property type="molecule type" value="Genomic_DNA"/>
</dbReference>
<evidence type="ECO:0000256" key="1">
    <source>
        <dbReference type="SAM" id="MobiDB-lite"/>
    </source>
</evidence>
<dbReference type="VEuPathDB" id="FungiDB:yc1106_06580"/>
<name>A0A9Q8ZBS1_CURCL</name>
<keyword evidence="2" id="KW-0812">Transmembrane</keyword>
<evidence type="ECO:0000313" key="3">
    <source>
        <dbReference type="EMBL" id="USP79306.1"/>
    </source>
</evidence>
<evidence type="ECO:0008006" key="5">
    <source>
        <dbReference type="Google" id="ProtNLM"/>
    </source>
</evidence>
<reference evidence="3" key="1">
    <citation type="submission" date="2021-12" db="EMBL/GenBank/DDBJ databases">
        <title>Curvularia clavata genome.</title>
        <authorList>
            <person name="Cao Y."/>
        </authorList>
    </citation>
    <scope>NUCLEOTIDE SEQUENCE</scope>
    <source>
        <strain evidence="3">Yc1106</strain>
    </source>
</reference>
<proteinExistence type="predicted"/>
<keyword evidence="2" id="KW-0472">Membrane</keyword>
<keyword evidence="4" id="KW-1185">Reference proteome</keyword>
<dbReference type="PANTHER" id="PTHR39608">
    <property type="entry name" value="INTEGRAL MEMBRANE PROTEIN (AFU_ORTHOLOGUE AFUA_5G08640)"/>
    <property type="match status" value="1"/>
</dbReference>
<feature type="transmembrane region" description="Helical" evidence="2">
    <location>
        <begin position="33"/>
        <end position="54"/>
    </location>
</feature>
<sequence>MVARIFSPSAQTSHDAGAATQHGRHFFCRIAELATHMLHLISTSVVFGISIYFIHEYQYETIASPFWAALTIMDIFVCFYALFRIMFQPRAGDVALVMFTLAGLWLAALAFATKDYLDSTCPISSYNFDDCDLRRTHIAFSLLAFLTSLFTMVMAIARWRHNSRLTRVDDKASQTSAPVAITTTPFPAQNTPFPAHTTTTLPRKTSLAPQNTPSPAQKSSLGPQNTPFPAT</sequence>
<dbReference type="AlphaFoldDB" id="A0A9Q8ZBS1"/>
<dbReference type="Proteomes" id="UP001056012">
    <property type="component" value="Chromosome 4"/>
</dbReference>
<dbReference type="PANTHER" id="PTHR39608:SF2">
    <property type="entry name" value="MARVEL DOMAIN-CONTAINING PROTEIN"/>
    <property type="match status" value="1"/>
</dbReference>
<dbReference type="OrthoDB" id="20872at2759"/>
<keyword evidence="2" id="KW-1133">Transmembrane helix</keyword>
<protein>
    <recommendedName>
        <fullName evidence="5">MARVEL domain-containing protein</fullName>
    </recommendedName>
</protein>
<evidence type="ECO:0000313" key="4">
    <source>
        <dbReference type="Proteomes" id="UP001056012"/>
    </source>
</evidence>
<feature type="transmembrane region" description="Helical" evidence="2">
    <location>
        <begin position="94"/>
        <end position="112"/>
    </location>
</feature>
<feature type="region of interest" description="Disordered" evidence="1">
    <location>
        <begin position="183"/>
        <end position="231"/>
    </location>
</feature>
<feature type="transmembrane region" description="Helical" evidence="2">
    <location>
        <begin position="138"/>
        <end position="157"/>
    </location>
</feature>
<feature type="transmembrane region" description="Helical" evidence="2">
    <location>
        <begin position="66"/>
        <end position="87"/>
    </location>
</feature>
<gene>
    <name evidence="3" type="ORF">yc1106_06580</name>
</gene>
<evidence type="ECO:0000256" key="2">
    <source>
        <dbReference type="SAM" id="Phobius"/>
    </source>
</evidence>